<feature type="domain" description="GmrSD restriction endonucleases N-terminal" evidence="1">
    <location>
        <begin position="38"/>
        <end position="184"/>
    </location>
</feature>
<evidence type="ECO:0000313" key="3">
    <source>
        <dbReference type="Proteomes" id="UP000632154"/>
    </source>
</evidence>
<gene>
    <name evidence="2" type="ORF">GCM10017783_23360</name>
</gene>
<reference evidence="3" key="1">
    <citation type="journal article" date="2019" name="Int. J. Syst. Evol. Microbiol.">
        <title>The Global Catalogue of Microorganisms (GCM) 10K type strain sequencing project: providing services to taxonomists for standard genome sequencing and annotation.</title>
        <authorList>
            <consortium name="The Broad Institute Genomics Platform"/>
            <consortium name="The Broad Institute Genome Sequencing Center for Infectious Disease"/>
            <person name="Wu L."/>
            <person name="Ma J."/>
        </authorList>
    </citation>
    <scope>NUCLEOTIDE SEQUENCE [LARGE SCALE GENOMIC DNA]</scope>
    <source>
        <strain evidence="3">CGMCC 1.18439</strain>
    </source>
</reference>
<evidence type="ECO:0000259" key="1">
    <source>
        <dbReference type="Pfam" id="PF03235"/>
    </source>
</evidence>
<sequence>MDKSFEWESQLSQQRRKVDSDNFDVTVRELVRMVTDKELERAPVYQRQFRWDDAQESKLIESVFLGLPVPTIYVATNSDGTWEIVDGLQRISTLIHFVSNDKSILDSIGKDEPLRLIGLDKLDSFNNYQFSELPTPIQLSFLKRSLRITSLSDKADKNVRFDMFERLNTGGIILTPQEIRACIYRGESVDFFRELAENPEFLKLIKLKKGNRNDGTLEEIVLKAFAYKEGRSSFKGDVKNFLTAYMGNMKGDFDYSKRRELFNNAVKNLANVMDGPILRPKVGWTPVNLAEGVIIAAMDLVEDGYTNFTPKDNWLSDKVLIKFSTGGTNTNKALLSRISRAKELLMGGEISSDDSE</sequence>
<dbReference type="EMBL" id="BNAL01000040">
    <property type="protein sequence ID" value="GHG10226.1"/>
    <property type="molecule type" value="Genomic_DNA"/>
</dbReference>
<organism evidence="2 3">
    <name type="scientific">Deinococcus piscis</name>
    <dbReference type="NCBI Taxonomy" id="394230"/>
    <lineage>
        <taxon>Bacteria</taxon>
        <taxon>Thermotogati</taxon>
        <taxon>Deinococcota</taxon>
        <taxon>Deinococci</taxon>
        <taxon>Deinococcales</taxon>
        <taxon>Deinococcaceae</taxon>
        <taxon>Deinococcus</taxon>
    </lineage>
</organism>
<proteinExistence type="predicted"/>
<dbReference type="PANTHER" id="PTHR39639">
    <property type="entry name" value="CHROMOSOME 16, WHOLE GENOME SHOTGUN SEQUENCE"/>
    <property type="match status" value="1"/>
</dbReference>
<comment type="caution">
    <text evidence="2">The sequence shown here is derived from an EMBL/GenBank/DDBJ whole genome shotgun (WGS) entry which is preliminary data.</text>
</comment>
<dbReference type="RefSeq" id="WP_189643926.1">
    <property type="nucleotide sequence ID" value="NZ_BNAL01000040.1"/>
</dbReference>
<dbReference type="PANTHER" id="PTHR39639:SF1">
    <property type="entry name" value="DUF262 DOMAIN-CONTAINING PROTEIN"/>
    <property type="match status" value="1"/>
</dbReference>
<protein>
    <recommendedName>
        <fullName evidence="1">GmrSD restriction endonucleases N-terminal domain-containing protein</fullName>
    </recommendedName>
</protein>
<dbReference type="Pfam" id="PF03235">
    <property type="entry name" value="GmrSD_N"/>
    <property type="match status" value="1"/>
</dbReference>
<dbReference type="Proteomes" id="UP000632154">
    <property type="component" value="Unassembled WGS sequence"/>
</dbReference>
<evidence type="ECO:0000313" key="2">
    <source>
        <dbReference type="EMBL" id="GHG10226.1"/>
    </source>
</evidence>
<name>A0ABQ3KB54_9DEIO</name>
<accession>A0ABQ3KB54</accession>
<dbReference type="InterPro" id="IPR004919">
    <property type="entry name" value="GmrSD_N"/>
</dbReference>
<keyword evidence="3" id="KW-1185">Reference proteome</keyword>